<dbReference type="OMA" id="YMEEKIQ"/>
<dbReference type="SUPFAM" id="SSF57997">
    <property type="entry name" value="Tropomyosin"/>
    <property type="match status" value="1"/>
</dbReference>
<feature type="region of interest" description="Disordered" evidence="2">
    <location>
        <begin position="413"/>
        <end position="432"/>
    </location>
</feature>
<gene>
    <name evidence="4" type="primary">SPAG5</name>
    <name evidence="3 5" type="synonym">spag5</name>
    <name evidence="3" type="ORF">G4P62_001263</name>
</gene>
<dbReference type="PANTHER" id="PTHR15347:SF1">
    <property type="entry name" value="SPERM-ASSOCIATED ANTIGEN 5"/>
    <property type="match status" value="1"/>
</dbReference>
<dbReference type="GeneID" id="107389224"/>
<dbReference type="PANTHER" id="PTHR15347">
    <property type="entry name" value="SPERM-ASSOCIATED ANTIGEN 5"/>
    <property type="match status" value="1"/>
</dbReference>
<feature type="coiled-coil region" evidence="1">
    <location>
        <begin position="1511"/>
        <end position="1538"/>
    </location>
</feature>
<organism evidence="4">
    <name type="scientific">Nothobranchius furzeri</name>
    <name type="common">Turquoise killifish</name>
    <dbReference type="NCBI Taxonomy" id="105023"/>
    <lineage>
        <taxon>Eukaryota</taxon>
        <taxon>Metazoa</taxon>
        <taxon>Chordata</taxon>
        <taxon>Craniata</taxon>
        <taxon>Vertebrata</taxon>
        <taxon>Euteleostomi</taxon>
        <taxon>Actinopterygii</taxon>
        <taxon>Neopterygii</taxon>
        <taxon>Teleostei</taxon>
        <taxon>Neoteleostei</taxon>
        <taxon>Acanthomorphata</taxon>
        <taxon>Ovalentaria</taxon>
        <taxon>Atherinomorphae</taxon>
        <taxon>Cyprinodontiformes</taxon>
        <taxon>Nothobranchiidae</taxon>
        <taxon>Nothobranchius</taxon>
    </lineage>
</organism>
<dbReference type="KEGG" id="nfu:107389224"/>
<name>A0A1A7ZMG3_NOTFU</name>
<dbReference type="Proteomes" id="UP000822369">
    <property type="component" value="Chromosome 4"/>
</dbReference>
<feature type="coiled-coil region" evidence="1">
    <location>
        <begin position="1187"/>
        <end position="1214"/>
    </location>
</feature>
<dbReference type="Bgee" id="ENSNFUG00015004985">
    <property type="expression patterns" value="Expressed in liver and 1 other cell type or tissue"/>
</dbReference>
<feature type="region of interest" description="Disordered" evidence="2">
    <location>
        <begin position="371"/>
        <end position="404"/>
    </location>
</feature>
<reference evidence="5" key="1">
    <citation type="submission" date="2014-08" db="EMBL/GenBank/DDBJ databases">
        <authorList>
            <person name="Senf B."/>
            <person name="Petzold A."/>
            <person name="Downie B.R."/>
            <person name="Koch P."/>
            <person name="Platzer M."/>
        </authorList>
    </citation>
    <scope>NUCLEOTIDE SEQUENCE [LARGE SCALE GENOMIC DNA]</scope>
    <source>
        <strain evidence="5">GRZ</strain>
    </source>
</reference>
<dbReference type="CTD" id="10615"/>
<reference evidence="4" key="3">
    <citation type="submission" date="2016-06" db="EMBL/GenBank/DDBJ databases">
        <title>The genome of a short-lived fish provides insights into sex chromosome evolution and the genetic control of aging.</title>
        <authorList>
            <person name="Reichwald K."/>
            <person name="Felder M."/>
            <person name="Petzold A."/>
            <person name="Koch P."/>
            <person name="Groth M."/>
            <person name="Platzer M."/>
        </authorList>
    </citation>
    <scope>NUCLEOTIDE SEQUENCE</scope>
    <source>
        <tissue evidence="4">Brain</tissue>
    </source>
</reference>
<keyword evidence="6" id="KW-1185">Reference proteome</keyword>
<dbReference type="Ensembl" id="ENSNFUT00015010662.1">
    <property type="protein sequence ID" value="ENSNFUP00015010149.1"/>
    <property type="gene ID" value="ENSNFUG00015004985.1"/>
</dbReference>
<dbReference type="EMBL" id="HADY01005547">
    <property type="protein sequence ID" value="SBP44032.1"/>
    <property type="molecule type" value="Transcribed_RNA"/>
</dbReference>
<dbReference type="OrthoDB" id="5972338at2759"/>
<sequence length="1592" mass="175220">MSGSSREGLSSSRYGERTPLRILNNEILKTPSWRLQSKSQLSGDTEKMTMVGLPLCDLEPHLQSSFSKMTQTSSPPTGLGDMTFKSFVCAGGEVEVAGSSVCVEEDTTVHLHAAACSSESEDPVMSQSVADQSCSDHVEHPYYNRNVDETLSGVNAVCGWDTPTSTLTFEDVENRKDVQVFQACQADFICKSLVCDGGEVEVSEDPKLQEETIPLPLMNFSCLSQLNSTYSANCSDSCSQSRQKEHTDHPYCFIKTHICSTFSATTTEMESADGQSGLTGAGGEIKNSEGVELADETIPLPVSRCYTVEPSVTGGDENLQNDHIDNPKALCGNISTNQQSVDSNSEAVGAELMRFATLERQDLTSERCIVSPSAGDENLGDNQVLETPSHLHPDQDGNHPPIDDAVLASLSQNHSEPADNSLTDLPGDSRPSLINTSLKAEDEDTVKHQVQNSCTKHPGDDALPSVILRTVNLQPSQFASSAESPVHQDVQQILRYVSLVCSGSKSPESCQEQDGALGSSAKDAVPCTSTAKPPEVLPDVLKVLSECPSVASVLQLGILSPIVKRASLNVFKGNANTPQNRFVSNDSVFEAEKSLMAPVNVDLAGLLTEHLESPMPRPLLNSTTVGSNRQPALAADQDADPGKMSEGGQRIPESQLQQQLRQMAEFLLLASGQIGAVVASAPPPAGPAAQPHTVTPAAPFSVCVGTSPVKVMDRSLSTSGIFVQQSKFPVTDSCAETDPLVWNFPVGSLEALPKEELEQRLMSSMIMVEALVQQLAAARAHRPPPAGPAPSDLREKLVQTDHTELSQTSMFRDLYTEALDRISQLELDGSSLQNLIHSMQNIRVSMQSSLSGDVDAALSNMKECREVVIEDHHSLASHYRHMASLFEKSKEMQTRMMLKVKDALHEREVMRNQMEEAFAAKEAAFSVTEQLRRHCASEISALERSVGSQQELLAALNQTYPEQIKLKKACGEILNSASNLLSQTTDDHSTLMKDLCAVRSLLQKTAPVLLRLKEKAAAALRERDEHLSAREQAIEERQQAEEELKEADLNLQTARQQISDLNLQVTILSSEMGVLRQKLTEKEEATSQLERQVTEMSATISSTMASYTFLEQALDAEVTKLQQSRKDAQQANERGNRLKASLEESEQHVCELSQTLAQSQDQVHQLQTLSQSQSVQIQQLQDICAKLKGVQEMNEFLQMENELAREQVVESERLLSANLQALRERNFECEDLKGEVCKLQAEKRSLHEELETTRSAADTVQMELEEKMAQVVTEVTLTHHTLRRLTDELHAALSDQKRDPPRGRATELLNSVEHRHPSTSFVDSIKVALTDKEEDVQTEPSAAPDVPDPEGENVFSETSAFTRIAVQTPKKDLAAVEADEEEEEESSVSELLSGLNSTIAELVSTLKLVQQHKDARLQELHNTICSLQGEQHQILQQRAQDEKILSKLMVDVQEAQEIVTKHKTDNSELRKELVELRCALQLERVESQCLRDELRKAGGRSANSAVHMEEKIQLLREVERLKTDLQDVEQARVKLLERAKRHQTIHQTNMLKNEKEIQVLNNVIQTVRETLQSIPEVVKGCEALQQLTESIG</sequence>
<dbReference type="RefSeq" id="XP_015820744.1">
    <property type="nucleotide sequence ID" value="XM_015965258.3"/>
</dbReference>
<feature type="coiled-coil region" evidence="1">
    <location>
        <begin position="1023"/>
        <end position="1148"/>
    </location>
</feature>
<dbReference type="GeneTree" id="ENSGT00940000167108"/>
<reference evidence="4" key="2">
    <citation type="submission" date="2016-05" db="EMBL/GenBank/DDBJ databases">
        <authorList>
            <person name="Lavstsen T."/>
            <person name="Jespersen J.S."/>
        </authorList>
    </citation>
    <scope>NUCLEOTIDE SEQUENCE</scope>
    <source>
        <tissue evidence="4">Brain</tissue>
    </source>
</reference>
<accession>A0A1A7ZMG3</accession>
<evidence type="ECO:0000313" key="5">
    <source>
        <dbReference type="Ensembl" id="ENSNFUP00015010149.1"/>
    </source>
</evidence>
<dbReference type="InterPro" id="IPR028728">
    <property type="entry name" value="Astrin"/>
</dbReference>
<keyword evidence="1" id="KW-0175">Coiled coil</keyword>
<evidence type="ECO:0000256" key="2">
    <source>
        <dbReference type="SAM" id="MobiDB-lite"/>
    </source>
</evidence>
<feature type="coiled-coil region" evidence="1">
    <location>
        <begin position="1452"/>
        <end position="1486"/>
    </location>
</feature>
<evidence type="ECO:0000313" key="3">
    <source>
        <dbReference type="EMBL" id="KAF7223592.1"/>
    </source>
</evidence>
<proteinExistence type="predicted"/>
<evidence type="ECO:0000256" key="1">
    <source>
        <dbReference type="SAM" id="Coils"/>
    </source>
</evidence>
<protein>
    <submittedName>
        <fullName evidence="4 5">Sperm associated antigen 5</fullName>
    </submittedName>
    <submittedName>
        <fullName evidence="3">Transcript variant X1</fullName>
    </submittedName>
</protein>
<dbReference type="GO" id="GO:0051301">
    <property type="term" value="P:cell division"/>
    <property type="evidence" value="ECO:0007669"/>
    <property type="project" value="InterPro"/>
</dbReference>
<reference evidence="5" key="5">
    <citation type="submission" date="2025-05" db="UniProtKB">
        <authorList>
            <consortium name="Ensembl"/>
        </authorList>
    </citation>
    <scope>IDENTIFICATION</scope>
</reference>
<feature type="compositionally biased region" description="Polar residues" evidence="2">
    <location>
        <begin position="620"/>
        <end position="629"/>
    </location>
</feature>
<reference evidence="3" key="4">
    <citation type="submission" date="2020-03" db="EMBL/GenBank/DDBJ databases">
        <title>Intra-Species Differences in Population Size shape Life History and Genome Evolution.</title>
        <authorList>
            <person name="Willemsen D."/>
            <person name="Cui R."/>
            <person name="Valenzano D.R."/>
        </authorList>
    </citation>
    <scope>NUCLEOTIDE SEQUENCE</scope>
    <source>
        <strain evidence="3">GRZ</strain>
        <tissue evidence="3">Whole</tissue>
    </source>
</reference>
<dbReference type="EMBL" id="JAAVVJ010000004">
    <property type="protein sequence ID" value="KAF7223592.1"/>
    <property type="molecule type" value="Genomic_DNA"/>
</dbReference>
<evidence type="ECO:0000313" key="6">
    <source>
        <dbReference type="Proteomes" id="UP000694548"/>
    </source>
</evidence>
<dbReference type="Proteomes" id="UP000694548">
    <property type="component" value="Chromosome sgr02"/>
</dbReference>
<dbReference type="GO" id="GO:0051988">
    <property type="term" value="P:regulation of attachment of spindle microtubules to kinetochore"/>
    <property type="evidence" value="ECO:0007669"/>
    <property type="project" value="InterPro"/>
</dbReference>
<evidence type="ECO:0000313" key="4">
    <source>
        <dbReference type="EMBL" id="SBP44032.1"/>
    </source>
</evidence>
<feature type="region of interest" description="Disordered" evidence="2">
    <location>
        <begin position="617"/>
        <end position="650"/>
    </location>
</feature>
<feature type="compositionally biased region" description="Polar residues" evidence="2">
    <location>
        <begin position="413"/>
        <end position="423"/>
    </location>
</feature>